<feature type="transmembrane region" description="Helical" evidence="1">
    <location>
        <begin position="312"/>
        <end position="331"/>
    </location>
</feature>
<dbReference type="RefSeq" id="WP_301197371.1">
    <property type="nucleotide sequence ID" value="NZ_JAPDPI010000001.1"/>
</dbReference>
<dbReference type="InterPro" id="IPR049458">
    <property type="entry name" value="EpsG-like"/>
</dbReference>
<sequence>MNSRFEIWNYYTRNNRSVYFYILFFIWPFVGFLSAVFNFRDQNARRVIYLFLIYYGFLFVNDTVGIDSYSYSLKLVENSYLSFSEFWSSVDTDIVEPLISFLISRITTEDSLYFAFWAAFMGYFYIKSIEMLSEKFDPSFNINRIIFVVLFIFISPITDISGIRMPTATWVFFYGAMRVLINGDKKFLLLTLCASLIHWSFITVNLLLFVYVLMGNKNIIYIPIAVLSFVLPGLLSPLFSLLSVKFGGSVQERYSGYSNESYMEAVIAAKENASWFMKVMNEYMFYFLILGIIFVFVISLKMQKTKGESNLFSFLLLLVSFVNFGSAIPTFGGRYRYVFYLFASFFILLFFNKTEGRKIHPINMVGLLPILVFVMVQFRIGTGSINAWMLCPVFGLPLFIGDLSLSSVLFN</sequence>
<protein>
    <submittedName>
        <fullName evidence="2">EpsG family protein</fullName>
    </submittedName>
</protein>
<dbReference type="Proteomes" id="UP001207408">
    <property type="component" value="Unassembled WGS sequence"/>
</dbReference>
<keyword evidence="3" id="KW-1185">Reference proteome</keyword>
<comment type="caution">
    <text evidence="2">The sequence shown here is derived from an EMBL/GenBank/DDBJ whole genome shotgun (WGS) entry which is preliminary data.</text>
</comment>
<feature type="transmembrane region" description="Helical" evidence="1">
    <location>
        <begin position="18"/>
        <end position="40"/>
    </location>
</feature>
<feature type="transmembrane region" description="Helical" evidence="1">
    <location>
        <begin position="47"/>
        <end position="66"/>
    </location>
</feature>
<feature type="transmembrane region" description="Helical" evidence="1">
    <location>
        <begin position="387"/>
        <end position="410"/>
    </location>
</feature>
<accession>A0AAE3MAI9</accession>
<feature type="transmembrane region" description="Helical" evidence="1">
    <location>
        <begin position="187"/>
        <end position="212"/>
    </location>
</feature>
<keyword evidence="1" id="KW-0472">Membrane</keyword>
<proteinExistence type="predicted"/>
<feature type="transmembrane region" description="Helical" evidence="1">
    <location>
        <begin position="219"/>
        <end position="239"/>
    </location>
</feature>
<feature type="transmembrane region" description="Helical" evidence="1">
    <location>
        <begin position="337"/>
        <end position="352"/>
    </location>
</feature>
<feature type="transmembrane region" description="Helical" evidence="1">
    <location>
        <begin position="283"/>
        <end position="300"/>
    </location>
</feature>
<evidence type="ECO:0000256" key="1">
    <source>
        <dbReference type="SAM" id="Phobius"/>
    </source>
</evidence>
<dbReference type="EMBL" id="JAPDPI010000001">
    <property type="protein sequence ID" value="MCW3804148.1"/>
    <property type="molecule type" value="Genomic_DNA"/>
</dbReference>
<keyword evidence="1" id="KW-0812">Transmembrane</keyword>
<dbReference type="Pfam" id="PF14897">
    <property type="entry name" value="EpsG"/>
    <property type="match status" value="1"/>
</dbReference>
<name>A0AAE3MAI9_9BACT</name>
<feature type="transmembrane region" description="Helical" evidence="1">
    <location>
        <begin position="145"/>
        <end position="167"/>
    </location>
</feature>
<evidence type="ECO:0000313" key="3">
    <source>
        <dbReference type="Proteomes" id="UP001207408"/>
    </source>
</evidence>
<organism evidence="2 3">
    <name type="scientific">Plebeiibacterium marinum</name>
    <dbReference type="NCBI Taxonomy" id="2992111"/>
    <lineage>
        <taxon>Bacteria</taxon>
        <taxon>Pseudomonadati</taxon>
        <taxon>Bacteroidota</taxon>
        <taxon>Bacteroidia</taxon>
        <taxon>Marinilabiliales</taxon>
        <taxon>Marinilabiliaceae</taxon>
        <taxon>Plebeiibacterium</taxon>
    </lineage>
</organism>
<dbReference type="AlphaFoldDB" id="A0AAE3MAI9"/>
<feature type="transmembrane region" description="Helical" evidence="1">
    <location>
        <begin position="112"/>
        <end position="133"/>
    </location>
</feature>
<gene>
    <name evidence="2" type="ORF">OM074_00855</name>
</gene>
<evidence type="ECO:0000313" key="2">
    <source>
        <dbReference type="EMBL" id="MCW3804148.1"/>
    </source>
</evidence>
<keyword evidence="1" id="KW-1133">Transmembrane helix</keyword>
<feature type="transmembrane region" description="Helical" evidence="1">
    <location>
        <begin position="364"/>
        <end position="381"/>
    </location>
</feature>
<reference evidence="2" key="1">
    <citation type="submission" date="2022-10" db="EMBL/GenBank/DDBJ databases">
        <authorList>
            <person name="Yu W.X."/>
        </authorList>
    </citation>
    <scope>NUCLEOTIDE SEQUENCE</scope>
    <source>
        <strain evidence="2">D04</strain>
    </source>
</reference>